<comment type="caution">
    <text evidence="4">The sequence shown here is derived from an EMBL/GenBank/DDBJ whole genome shotgun (WGS) entry which is preliminary data.</text>
</comment>
<keyword evidence="2" id="KW-1133">Transmembrane helix</keyword>
<dbReference type="SUPFAM" id="SSF110997">
    <property type="entry name" value="Sporulation related repeat"/>
    <property type="match status" value="1"/>
</dbReference>
<organism evidence="4 5">
    <name type="scientific">Noviherbaspirillum suwonense</name>
    <dbReference type="NCBI Taxonomy" id="1224511"/>
    <lineage>
        <taxon>Bacteria</taxon>
        <taxon>Pseudomonadati</taxon>
        <taxon>Pseudomonadota</taxon>
        <taxon>Betaproteobacteria</taxon>
        <taxon>Burkholderiales</taxon>
        <taxon>Oxalobacteraceae</taxon>
        <taxon>Noviherbaspirillum</taxon>
    </lineage>
</organism>
<proteinExistence type="predicted"/>
<dbReference type="PANTHER" id="PTHR38687">
    <property type="entry name" value="CELL DIVISION PROTEIN DEDD-RELATED"/>
    <property type="match status" value="1"/>
</dbReference>
<dbReference type="Gene3D" id="3.30.70.1070">
    <property type="entry name" value="Sporulation related repeat"/>
    <property type="match status" value="1"/>
</dbReference>
<feature type="compositionally biased region" description="Basic and acidic residues" evidence="1">
    <location>
        <begin position="41"/>
        <end position="54"/>
    </location>
</feature>
<dbReference type="InterPro" id="IPR052521">
    <property type="entry name" value="Cell_div_SPOR-domain"/>
</dbReference>
<feature type="transmembrane region" description="Helical" evidence="2">
    <location>
        <begin position="61"/>
        <end position="79"/>
    </location>
</feature>
<feature type="region of interest" description="Disordered" evidence="1">
    <location>
        <begin position="94"/>
        <end position="239"/>
    </location>
</feature>
<reference evidence="4 5" key="1">
    <citation type="submission" date="2017-05" db="EMBL/GenBank/DDBJ databases">
        <authorList>
            <person name="Varghese N."/>
            <person name="Submissions S."/>
        </authorList>
    </citation>
    <scope>NUCLEOTIDE SEQUENCE [LARGE SCALE GENOMIC DNA]</scope>
    <source>
        <strain evidence="4 5">DSM 26001</strain>
    </source>
</reference>
<evidence type="ECO:0000313" key="5">
    <source>
        <dbReference type="Proteomes" id="UP001158049"/>
    </source>
</evidence>
<dbReference type="PROSITE" id="PS51724">
    <property type="entry name" value="SPOR"/>
    <property type="match status" value="1"/>
</dbReference>
<dbReference type="PANTHER" id="PTHR38687:SF1">
    <property type="entry name" value="CELL DIVISION PROTEIN DEDD"/>
    <property type="match status" value="1"/>
</dbReference>
<evidence type="ECO:0000256" key="1">
    <source>
        <dbReference type="SAM" id="MobiDB-lite"/>
    </source>
</evidence>
<feature type="compositionally biased region" description="Low complexity" evidence="1">
    <location>
        <begin position="114"/>
        <end position="124"/>
    </location>
</feature>
<keyword evidence="2" id="KW-0472">Membrane</keyword>
<feature type="region of interest" description="Disordered" evidence="1">
    <location>
        <begin position="274"/>
        <end position="293"/>
    </location>
</feature>
<feature type="region of interest" description="Disordered" evidence="1">
    <location>
        <begin position="1"/>
        <end position="57"/>
    </location>
</feature>
<dbReference type="Proteomes" id="UP001158049">
    <property type="component" value="Unassembled WGS sequence"/>
</dbReference>
<dbReference type="InterPro" id="IPR007730">
    <property type="entry name" value="SPOR-like_dom"/>
</dbReference>
<sequence>MGLLSFLRKNKQESRSDSTFQSRAEEDSDAVRNRGKRKTGKERGKAPDPVLPEKKRARRRLVGAVALVLAAVVGLPMILDSEPKPVTDDIAIDIPSKDKRTQGGTVRNAPPPVANVAKAPVGVGLDKDEEVIDPATLPPPVDTGPSTAARSEMPQLVKPEPRPKPEARAEAKPESPRPAKPEHKPEPKTESKPEPKAERKTEIAHAKPVEKVDEASRARAILEGRPEPKAEAKAEPKKDGGRFVVQVAALATQDKVDELQGKLKSAGIASFTQKVSTDGGSRTRIRVGPFSSKEEADRVRAKLSKIGLAGTLVPA</sequence>
<evidence type="ECO:0000256" key="2">
    <source>
        <dbReference type="SAM" id="Phobius"/>
    </source>
</evidence>
<gene>
    <name evidence="4" type="ORF">SAMN06295970_10438</name>
</gene>
<evidence type="ECO:0000259" key="3">
    <source>
        <dbReference type="PROSITE" id="PS51724"/>
    </source>
</evidence>
<feature type="compositionally biased region" description="Basic and acidic residues" evidence="1">
    <location>
        <begin position="23"/>
        <end position="32"/>
    </location>
</feature>
<protein>
    <submittedName>
        <fullName evidence="4">DedD protein</fullName>
    </submittedName>
</protein>
<dbReference type="InterPro" id="IPR036680">
    <property type="entry name" value="SPOR-like_sf"/>
</dbReference>
<feature type="compositionally biased region" description="Basic and acidic residues" evidence="1">
    <location>
        <begin position="159"/>
        <end position="239"/>
    </location>
</feature>
<accession>A0ABY1PZV0</accession>
<name>A0ABY1PZV0_9BURK</name>
<dbReference type="EMBL" id="FXUL01000004">
    <property type="protein sequence ID" value="SMP54553.1"/>
    <property type="molecule type" value="Genomic_DNA"/>
</dbReference>
<feature type="domain" description="SPOR" evidence="3">
    <location>
        <begin position="237"/>
        <end position="315"/>
    </location>
</feature>
<evidence type="ECO:0000313" key="4">
    <source>
        <dbReference type="EMBL" id="SMP54553.1"/>
    </source>
</evidence>
<keyword evidence="2" id="KW-0812">Transmembrane</keyword>
<dbReference type="RefSeq" id="WP_283441612.1">
    <property type="nucleotide sequence ID" value="NZ_FXUL01000004.1"/>
</dbReference>
<keyword evidence="5" id="KW-1185">Reference proteome</keyword>
<dbReference type="Pfam" id="PF05036">
    <property type="entry name" value="SPOR"/>
    <property type="match status" value="1"/>
</dbReference>